<proteinExistence type="predicted"/>
<dbReference type="Gene3D" id="3.30.870.10">
    <property type="entry name" value="Endonuclease Chain A"/>
    <property type="match status" value="2"/>
</dbReference>
<evidence type="ECO:0000256" key="11">
    <source>
        <dbReference type="ARBA" id="ARBA00023264"/>
    </source>
</evidence>
<feature type="domain" description="PLD phosphodiesterase" evidence="13">
    <location>
        <begin position="413"/>
        <end position="440"/>
    </location>
</feature>
<keyword evidence="7" id="KW-1133">Transmembrane helix</keyword>
<comment type="subcellular location">
    <subcellularLocation>
        <location evidence="1">Cell membrane</location>
        <topology evidence="1">Multi-pass membrane protein</topology>
    </subcellularLocation>
</comment>
<keyword evidence="15" id="KW-1185">Reference proteome</keyword>
<dbReference type="SUPFAM" id="SSF56024">
    <property type="entry name" value="Phospholipase D/nuclease"/>
    <property type="match status" value="2"/>
</dbReference>
<protein>
    <recommendedName>
        <fullName evidence="12">Cardiolipin synthase</fullName>
        <ecNumber evidence="12">2.7.8.-</ecNumber>
    </recommendedName>
</protein>
<evidence type="ECO:0000313" key="14">
    <source>
        <dbReference type="EMBL" id="QQL45728.1"/>
    </source>
</evidence>
<keyword evidence="5" id="KW-0812">Transmembrane</keyword>
<dbReference type="NCBIfam" id="TIGR04265">
    <property type="entry name" value="bac_cardiolipin"/>
    <property type="match status" value="1"/>
</dbReference>
<dbReference type="EC" id="2.7.8.-" evidence="12"/>
<keyword evidence="4" id="KW-0808">Transferase</keyword>
<keyword evidence="9" id="KW-0472">Membrane</keyword>
<keyword evidence="2" id="KW-1003">Cell membrane</keyword>
<reference evidence="14 15" key="1">
    <citation type="submission" date="2020-12" db="EMBL/GenBank/DDBJ databases">
        <title>Sulforoseuscoccus oceanibium gen. nov., sp. nov., a representative of the phylum Verrucomicrobia with special cytoplasmic membrane, and proposal of Sulforoseuscoccusaceae fam. nov.</title>
        <authorList>
            <person name="Xi F."/>
        </authorList>
    </citation>
    <scope>NUCLEOTIDE SEQUENCE [LARGE SCALE GENOMIC DNA]</scope>
    <source>
        <strain evidence="14 15">T37</strain>
    </source>
</reference>
<evidence type="ECO:0000256" key="4">
    <source>
        <dbReference type="ARBA" id="ARBA00022679"/>
    </source>
</evidence>
<dbReference type="InterPro" id="IPR001736">
    <property type="entry name" value="PLipase_D/transphosphatidylase"/>
</dbReference>
<evidence type="ECO:0000256" key="5">
    <source>
        <dbReference type="ARBA" id="ARBA00022692"/>
    </source>
</evidence>
<keyword evidence="3" id="KW-0444">Lipid biosynthesis</keyword>
<dbReference type="InterPro" id="IPR025202">
    <property type="entry name" value="PLD-like_dom"/>
</dbReference>
<dbReference type="PROSITE" id="PS50035">
    <property type="entry name" value="PLD"/>
    <property type="match status" value="2"/>
</dbReference>
<evidence type="ECO:0000256" key="7">
    <source>
        <dbReference type="ARBA" id="ARBA00022989"/>
    </source>
</evidence>
<dbReference type="Pfam" id="PF13091">
    <property type="entry name" value="PLDc_2"/>
    <property type="match status" value="2"/>
</dbReference>
<dbReference type="AlphaFoldDB" id="A0A6B3LCV6"/>
<dbReference type="PANTHER" id="PTHR21248:SF22">
    <property type="entry name" value="PHOSPHOLIPASE D"/>
    <property type="match status" value="1"/>
</dbReference>
<dbReference type="Pfam" id="PF13396">
    <property type="entry name" value="PLDc_N"/>
    <property type="match status" value="1"/>
</dbReference>
<dbReference type="InterPro" id="IPR022924">
    <property type="entry name" value="Cardiolipin_synthase"/>
</dbReference>
<keyword evidence="8" id="KW-0443">Lipid metabolism</keyword>
<evidence type="ECO:0000259" key="13">
    <source>
        <dbReference type="PROSITE" id="PS50035"/>
    </source>
</evidence>
<dbReference type="GO" id="GO:0008808">
    <property type="term" value="F:cardiolipin synthase activity"/>
    <property type="evidence" value="ECO:0007669"/>
    <property type="project" value="UniProtKB-UniRule"/>
</dbReference>
<accession>A0A6B3LCV6</accession>
<sequence length="500" mass="57001">MPLPSTLAVTFADEWVFTVTVLGALMTVGGWIAAVHALFATRTSQGTIAWVLSLTLMPVISLPLYMMLGRNRFQGYVEMRRQGNQLFESTELDLRRLIPSYKAELPEEDRRRFGILEDMADVTFSKDNALRLLSDGTEAFAAMFAAIDQAERYILVQFYIVNDDATGRELQRRLIAKAREGIRVYFLCDEIGSYKLGNDFTDEMLHHGIHVARFGMGDGVLNQFQINFRNHRKMVVIDGIHGFTGGHNVGDEYLGKVKRFGKWRDTSIQLMGPTVLQLQLAFLDDWHWSTGDIPMLNWKQPDDPDSFAIDAHDARFSRNVDAIVIPTGPTDRLENGGLFFTHLINAARKELWIASPYFVPDRSQIAAIQLAAMRGVRVRVITPRHGDRPLTRLGNDAFLHHFDLPQIELYHYLPGFIHQKVILVDDAIAAIGTANFDNRSFRLNFELMVCAKSHEFCWRTRKMLEDDVANSERISAHYMRTQPFSRRLLVQTARLLSPVL</sequence>
<dbReference type="Proteomes" id="UP000475117">
    <property type="component" value="Chromosome"/>
</dbReference>
<dbReference type="GO" id="GO:0005886">
    <property type="term" value="C:plasma membrane"/>
    <property type="evidence" value="ECO:0007669"/>
    <property type="project" value="UniProtKB-SubCell"/>
</dbReference>
<evidence type="ECO:0000256" key="2">
    <source>
        <dbReference type="ARBA" id="ARBA00022475"/>
    </source>
</evidence>
<dbReference type="InterPro" id="IPR027379">
    <property type="entry name" value="CLS_N"/>
</dbReference>
<dbReference type="GO" id="GO:0032049">
    <property type="term" value="P:cardiolipin biosynthetic process"/>
    <property type="evidence" value="ECO:0007669"/>
    <property type="project" value="UniProtKB-UniRule"/>
</dbReference>
<keyword evidence="6" id="KW-0677">Repeat</keyword>
<evidence type="ECO:0000313" key="15">
    <source>
        <dbReference type="Proteomes" id="UP000475117"/>
    </source>
</evidence>
<dbReference type="KEGG" id="soa:G3M56_003835"/>
<organism evidence="14 15">
    <name type="scientific">Sulfuriroseicoccus oceanibius</name>
    <dbReference type="NCBI Taxonomy" id="2707525"/>
    <lineage>
        <taxon>Bacteria</taxon>
        <taxon>Pseudomonadati</taxon>
        <taxon>Verrucomicrobiota</taxon>
        <taxon>Verrucomicrobiia</taxon>
        <taxon>Verrucomicrobiales</taxon>
        <taxon>Verrucomicrobiaceae</taxon>
        <taxon>Sulfuriroseicoccus</taxon>
    </lineage>
</organism>
<keyword evidence="11" id="KW-1208">Phospholipid metabolism</keyword>
<evidence type="ECO:0000256" key="9">
    <source>
        <dbReference type="ARBA" id="ARBA00023136"/>
    </source>
</evidence>
<evidence type="ECO:0000256" key="6">
    <source>
        <dbReference type="ARBA" id="ARBA00022737"/>
    </source>
</evidence>
<keyword evidence="10" id="KW-0594">Phospholipid biosynthesis</keyword>
<evidence type="ECO:0000256" key="12">
    <source>
        <dbReference type="NCBIfam" id="TIGR04265"/>
    </source>
</evidence>
<evidence type="ECO:0000256" key="1">
    <source>
        <dbReference type="ARBA" id="ARBA00004651"/>
    </source>
</evidence>
<evidence type="ECO:0000256" key="8">
    <source>
        <dbReference type="ARBA" id="ARBA00023098"/>
    </source>
</evidence>
<dbReference type="RefSeq" id="WP_164365054.1">
    <property type="nucleotide sequence ID" value="NZ_CP066776.1"/>
</dbReference>
<name>A0A6B3LCV6_9BACT</name>
<gene>
    <name evidence="14" type="primary">cls</name>
    <name evidence="14" type="ORF">G3M56_003835</name>
</gene>
<dbReference type="EMBL" id="CP066776">
    <property type="protein sequence ID" value="QQL45728.1"/>
    <property type="molecule type" value="Genomic_DNA"/>
</dbReference>
<dbReference type="PANTHER" id="PTHR21248">
    <property type="entry name" value="CARDIOLIPIN SYNTHASE"/>
    <property type="match status" value="1"/>
</dbReference>
<dbReference type="SMART" id="SM00155">
    <property type="entry name" value="PLDc"/>
    <property type="match status" value="2"/>
</dbReference>
<feature type="domain" description="PLD phosphodiesterase" evidence="13">
    <location>
        <begin position="226"/>
        <end position="253"/>
    </location>
</feature>
<evidence type="ECO:0000256" key="3">
    <source>
        <dbReference type="ARBA" id="ARBA00022516"/>
    </source>
</evidence>
<evidence type="ECO:0000256" key="10">
    <source>
        <dbReference type="ARBA" id="ARBA00023209"/>
    </source>
</evidence>